<feature type="signal peptide" evidence="2">
    <location>
        <begin position="1"/>
        <end position="27"/>
    </location>
</feature>
<dbReference type="RefSeq" id="WP_123638428.1">
    <property type="nucleotide sequence ID" value="NZ_RJUK01000001.1"/>
</dbReference>
<evidence type="ECO:0000313" key="3">
    <source>
        <dbReference type="EMBL" id="ROQ21423.1"/>
    </source>
</evidence>
<comment type="caution">
    <text evidence="3">The sequence shown here is derived from an EMBL/GenBank/DDBJ whole genome shotgun (WGS) entry which is preliminary data.</text>
</comment>
<feature type="chain" id="PRO_5018028176" description="Low-complexity protein" evidence="2">
    <location>
        <begin position="28"/>
        <end position="99"/>
    </location>
</feature>
<proteinExistence type="predicted"/>
<evidence type="ECO:0000313" key="4">
    <source>
        <dbReference type="Proteomes" id="UP000273643"/>
    </source>
</evidence>
<evidence type="ECO:0000256" key="2">
    <source>
        <dbReference type="SAM" id="SignalP"/>
    </source>
</evidence>
<dbReference type="EMBL" id="RJUK01000001">
    <property type="protein sequence ID" value="ROQ21423.1"/>
    <property type="molecule type" value="Genomic_DNA"/>
</dbReference>
<accession>A0A3N1NZ01</accession>
<feature type="region of interest" description="Disordered" evidence="1">
    <location>
        <begin position="65"/>
        <end position="99"/>
    </location>
</feature>
<dbReference type="Proteomes" id="UP000273643">
    <property type="component" value="Unassembled WGS sequence"/>
</dbReference>
<sequence length="99" mass="10020">MKSMKNPLIASASTALLLGLGSQAAVAENPFSAETLSSGYSQLAHNHGGEKKDGEAKCGEAKCGEEKKGGEAKCGEAKCGEDKKDKDAEGKCGEGKCGA</sequence>
<gene>
    <name evidence="3" type="ORF">EDC38_2047</name>
</gene>
<dbReference type="AlphaFoldDB" id="A0A3N1NZ01"/>
<protein>
    <recommendedName>
        <fullName evidence="5">Low-complexity protein</fullName>
    </recommendedName>
</protein>
<keyword evidence="4" id="KW-1185">Reference proteome</keyword>
<keyword evidence="2" id="KW-0732">Signal</keyword>
<organism evidence="3 4">
    <name type="scientific">Marinimicrobium koreense</name>
    <dbReference type="NCBI Taxonomy" id="306545"/>
    <lineage>
        <taxon>Bacteria</taxon>
        <taxon>Pseudomonadati</taxon>
        <taxon>Pseudomonadota</taxon>
        <taxon>Gammaproteobacteria</taxon>
        <taxon>Cellvibrionales</taxon>
        <taxon>Cellvibrionaceae</taxon>
        <taxon>Marinimicrobium</taxon>
    </lineage>
</organism>
<reference evidence="3 4" key="1">
    <citation type="submission" date="2018-11" db="EMBL/GenBank/DDBJ databases">
        <title>Genomic Encyclopedia of Type Strains, Phase IV (KMG-IV): sequencing the most valuable type-strain genomes for metagenomic binning, comparative biology and taxonomic classification.</title>
        <authorList>
            <person name="Goeker M."/>
        </authorList>
    </citation>
    <scope>NUCLEOTIDE SEQUENCE [LARGE SCALE GENOMIC DNA]</scope>
    <source>
        <strain evidence="3 4">DSM 16974</strain>
    </source>
</reference>
<evidence type="ECO:0000256" key="1">
    <source>
        <dbReference type="SAM" id="MobiDB-lite"/>
    </source>
</evidence>
<evidence type="ECO:0008006" key="5">
    <source>
        <dbReference type="Google" id="ProtNLM"/>
    </source>
</evidence>
<name>A0A3N1NZ01_9GAMM</name>